<comment type="caution">
    <text evidence="2">The sequence shown here is derived from an EMBL/GenBank/DDBJ whole genome shotgun (WGS) entry which is preliminary data.</text>
</comment>
<dbReference type="Proteomes" id="UP000233343">
    <property type="component" value="Unassembled WGS sequence"/>
</dbReference>
<dbReference type="PANTHER" id="PTHR43236">
    <property type="entry name" value="ANTITOXIN HIGA1"/>
    <property type="match status" value="1"/>
</dbReference>
<keyword evidence="3" id="KW-1185">Reference proteome</keyword>
<dbReference type="InterPro" id="IPR052345">
    <property type="entry name" value="Rad_response_metalloprotease"/>
</dbReference>
<proteinExistence type="predicted"/>
<accession>A0A2N0ZDT7</accession>
<dbReference type="EMBL" id="PISD01000039">
    <property type="protein sequence ID" value="PKG27674.1"/>
    <property type="molecule type" value="Genomic_DNA"/>
</dbReference>
<protein>
    <submittedName>
        <fullName evidence="2">ImmA/IrrE family metallo-endopeptidase</fullName>
    </submittedName>
</protein>
<organism evidence="2 3">
    <name type="scientific">Cytobacillus horneckiae</name>
    <dbReference type="NCBI Taxonomy" id="549687"/>
    <lineage>
        <taxon>Bacteria</taxon>
        <taxon>Bacillati</taxon>
        <taxon>Bacillota</taxon>
        <taxon>Bacilli</taxon>
        <taxon>Bacillales</taxon>
        <taxon>Bacillaceae</taxon>
        <taxon>Cytobacillus</taxon>
    </lineage>
</organism>
<dbReference type="PANTHER" id="PTHR43236:SF1">
    <property type="entry name" value="BLL7220 PROTEIN"/>
    <property type="match status" value="1"/>
</dbReference>
<dbReference type="InterPro" id="IPR010359">
    <property type="entry name" value="IrrE_HExxH"/>
</dbReference>
<feature type="domain" description="IrrE N-terminal-like" evidence="1">
    <location>
        <begin position="25"/>
        <end position="136"/>
    </location>
</feature>
<evidence type="ECO:0000259" key="1">
    <source>
        <dbReference type="Pfam" id="PF06114"/>
    </source>
</evidence>
<name>A0A2N0ZDT7_9BACI</name>
<dbReference type="AlphaFoldDB" id="A0A2N0ZDT7"/>
<sequence length="143" mass="16430">MSSHIIKEVQKLTKRFNTNCPFKLAEALGIHILFEDLGSTLGYYNQHFRIKIIHINQNESEQKQEFICAHELGHAILHPQANTPFLKRYTLYSTDKMELEANLFAVGLLFSNEKYDGQLSIREAVEEYGVPEKIISNSLDCAE</sequence>
<reference evidence="2 3" key="1">
    <citation type="journal article" date="2010" name="Int. J. Syst. Evol. Microbiol.">
        <title>Bacillus horneckiae sp. nov., isolated from a spacecraft-assembly clean room.</title>
        <authorList>
            <person name="Vaishampayan P."/>
            <person name="Probst A."/>
            <person name="Krishnamurthi S."/>
            <person name="Ghosh S."/>
            <person name="Osman S."/>
            <person name="McDowall A."/>
            <person name="Ruckmani A."/>
            <person name="Mayilraj S."/>
            <person name="Venkateswaran K."/>
        </authorList>
    </citation>
    <scope>NUCLEOTIDE SEQUENCE [LARGE SCALE GENOMIC DNA]</scope>
    <source>
        <strain evidence="3">1PO1SC</strain>
    </source>
</reference>
<dbReference type="RefSeq" id="WP_066190008.1">
    <property type="nucleotide sequence ID" value="NZ_JAFDQP010000001.1"/>
</dbReference>
<dbReference type="Gene3D" id="1.10.10.2910">
    <property type="match status" value="1"/>
</dbReference>
<evidence type="ECO:0000313" key="2">
    <source>
        <dbReference type="EMBL" id="PKG27674.1"/>
    </source>
</evidence>
<evidence type="ECO:0000313" key="3">
    <source>
        <dbReference type="Proteomes" id="UP000233343"/>
    </source>
</evidence>
<dbReference type="Pfam" id="PF06114">
    <property type="entry name" value="Peptidase_M78"/>
    <property type="match status" value="1"/>
</dbReference>
<gene>
    <name evidence="2" type="ORF">CWS20_17635</name>
</gene>